<protein>
    <submittedName>
        <fullName evidence="6">Proteasome subunit beta type 7</fullName>
    </submittedName>
</protein>
<proteinExistence type="predicted"/>
<comment type="caution">
    <text evidence="6">The sequence shown here is derived from an EMBL/GenBank/DDBJ whole genome shotgun (WGS) entry which is preliminary data.</text>
</comment>
<dbReference type="InterPro" id="IPR023333">
    <property type="entry name" value="Proteasome_suB-type"/>
</dbReference>
<keyword evidence="7" id="KW-1185">Reference proteome</keyword>
<dbReference type="GO" id="GO:0000502">
    <property type="term" value="C:proteasome complex"/>
    <property type="evidence" value="ECO:0007669"/>
    <property type="project" value="UniProtKB-KW"/>
</dbReference>
<keyword evidence="1" id="KW-0645">Protease</keyword>
<dbReference type="Pfam" id="PF00227">
    <property type="entry name" value="Proteasome"/>
    <property type="match status" value="1"/>
</dbReference>
<keyword evidence="4" id="KW-0539">Nucleus</keyword>
<feature type="chain" id="PRO_5045159959" evidence="5">
    <location>
        <begin position="26"/>
        <end position="334"/>
    </location>
</feature>
<dbReference type="PANTHER" id="PTHR32194">
    <property type="entry name" value="METALLOPROTEASE TLDD"/>
    <property type="match status" value="1"/>
</dbReference>
<evidence type="ECO:0000256" key="5">
    <source>
        <dbReference type="SAM" id="SignalP"/>
    </source>
</evidence>
<evidence type="ECO:0000256" key="2">
    <source>
        <dbReference type="ARBA" id="ARBA00022698"/>
    </source>
</evidence>
<keyword evidence="6" id="KW-0647">Proteasome</keyword>
<keyword evidence="3" id="KW-0378">Hydrolase</keyword>
<dbReference type="InterPro" id="IPR001353">
    <property type="entry name" value="Proteasome_sua/b"/>
</dbReference>
<feature type="non-terminal residue" evidence="6">
    <location>
        <position position="1"/>
    </location>
</feature>
<dbReference type="PANTHER" id="PTHR32194:SF4">
    <property type="entry name" value="PROTEASOME SUBUNIT BETA TYPE-7"/>
    <property type="match status" value="1"/>
</dbReference>
<reference evidence="6 7" key="1">
    <citation type="journal article" date="2020" name="bioRxiv">
        <title>Metabolic contributions of an alphaproteobacterial endosymbiont in the apicomplexan Cardiosporidium cionae.</title>
        <authorList>
            <person name="Hunter E.S."/>
            <person name="Paight C.J."/>
            <person name="Lane C.E."/>
        </authorList>
    </citation>
    <scope>NUCLEOTIDE SEQUENCE [LARGE SCALE GENOMIC DNA]</scope>
    <source>
        <strain evidence="6">ESH_2018</strain>
    </source>
</reference>
<keyword evidence="2" id="KW-0888">Threonine protease</keyword>
<evidence type="ECO:0000313" key="7">
    <source>
        <dbReference type="Proteomes" id="UP000823046"/>
    </source>
</evidence>
<feature type="signal peptide" evidence="5">
    <location>
        <begin position="1"/>
        <end position="25"/>
    </location>
</feature>
<organism evidence="6 7">
    <name type="scientific">Cardiosporidium cionae</name>
    <dbReference type="NCBI Taxonomy" id="476202"/>
    <lineage>
        <taxon>Eukaryota</taxon>
        <taxon>Sar</taxon>
        <taxon>Alveolata</taxon>
        <taxon>Apicomplexa</taxon>
        <taxon>Aconoidasida</taxon>
        <taxon>Nephromycida</taxon>
        <taxon>Cardiosporidium</taxon>
    </lineage>
</organism>
<name>A0ABQ7JD45_9APIC</name>
<gene>
    <name evidence="6" type="ORF">IE077_001384</name>
</gene>
<sequence length="334" mass="36534">YCYSPSLSLLLLIFLHIYGVRYSFSSHCACFSPYIDFQNLFVVKLVSEHNMTTYMQSLHSEVLNGFDFSNYSRNEWLHSLPTEKGGFPQPSYLKTGTTICGIICGKDAVIFGTDTRATMGNVVADKNSLKLHDVTDCIAAGGAGTAADLEHTMSWLSHKAKLLSMNMRSSPRIKGVVNILLNELFRYQGHKGCAVIIGGIDVNGPALYQVAPHGSFHPSPFASMGSGSLSALAILETEYRENLTIEEGKALVIRAIRGGILNDLGSGSNVDICVVTKEGKKMTRAIETPVASLLRVPKRIEFELGTTAIIRERAENLKKAMNIIEEDVEMHPSA</sequence>
<evidence type="ECO:0000256" key="3">
    <source>
        <dbReference type="ARBA" id="ARBA00022801"/>
    </source>
</evidence>
<dbReference type="InterPro" id="IPR029055">
    <property type="entry name" value="Ntn_hydrolases_N"/>
</dbReference>
<evidence type="ECO:0000256" key="1">
    <source>
        <dbReference type="ARBA" id="ARBA00022670"/>
    </source>
</evidence>
<keyword evidence="5" id="KW-0732">Signal</keyword>
<dbReference type="EMBL" id="JADAQX010000110">
    <property type="protein sequence ID" value="KAF8821915.1"/>
    <property type="molecule type" value="Genomic_DNA"/>
</dbReference>
<dbReference type="PROSITE" id="PS51476">
    <property type="entry name" value="PROTEASOME_BETA_2"/>
    <property type="match status" value="1"/>
</dbReference>
<evidence type="ECO:0000256" key="4">
    <source>
        <dbReference type="ARBA" id="ARBA00023242"/>
    </source>
</evidence>
<accession>A0ABQ7JD45</accession>
<evidence type="ECO:0000313" key="6">
    <source>
        <dbReference type="EMBL" id="KAF8821915.1"/>
    </source>
</evidence>
<dbReference type="Proteomes" id="UP000823046">
    <property type="component" value="Unassembled WGS sequence"/>
</dbReference>
<dbReference type="SUPFAM" id="SSF56235">
    <property type="entry name" value="N-terminal nucleophile aminohydrolases (Ntn hydrolases)"/>
    <property type="match status" value="1"/>
</dbReference>
<dbReference type="Gene3D" id="3.60.20.10">
    <property type="entry name" value="Glutamine Phosphoribosylpyrophosphate, subunit 1, domain 1"/>
    <property type="match status" value="1"/>
</dbReference>